<reference evidence="1" key="1">
    <citation type="submission" date="2016-01" db="EMBL/GenBank/DDBJ databases">
        <authorList>
            <person name="Peeters C."/>
        </authorList>
    </citation>
    <scope>NUCLEOTIDE SEQUENCE [LARGE SCALE GENOMIC DNA]</scope>
    <source>
        <strain evidence="1">LMG 29323</strain>
    </source>
</reference>
<dbReference type="SMART" id="SM01101">
    <property type="entry name" value="CRISPR_assoc"/>
    <property type="match status" value="1"/>
</dbReference>
<proteinExistence type="predicted"/>
<protein>
    <submittedName>
        <fullName evidence="1">CRISPR associated protein</fullName>
    </submittedName>
</protein>
<name>A0A158AU36_9BURK</name>
<dbReference type="EMBL" id="FCOE02000007">
    <property type="protein sequence ID" value="SAK61265.1"/>
    <property type="molecule type" value="Genomic_DNA"/>
</dbReference>
<dbReference type="Proteomes" id="UP000054911">
    <property type="component" value="Unassembled WGS sequence"/>
</dbReference>
<accession>A0A158AU36</accession>
<dbReference type="SUPFAM" id="SSF117987">
    <property type="entry name" value="CRISPR-associated protein"/>
    <property type="match status" value="1"/>
</dbReference>
<gene>
    <name evidence="1" type="ORF">AWB80_02659</name>
</gene>
<evidence type="ECO:0000313" key="1">
    <source>
        <dbReference type="EMBL" id="SAK61265.1"/>
    </source>
</evidence>
<dbReference type="RefSeq" id="WP_061175143.1">
    <property type="nucleotide sequence ID" value="NZ_FCOE02000007.1"/>
</dbReference>
<dbReference type="STRING" id="1777141.AWB80_02659"/>
<sequence length="255" mass="28354">MTAFNLMHCQPDSRKLVLWAARQGWLPAGGDLGYALHAALHRVFGERVPKPFYFRDARAGLLAYTRSSAEELHEAAALCAAPDLADALGLDAGPRSPGLGVRAFPLRWSAGRELGFEVRVRPMRRYKAEDREHGTERDAYREHEARVEDEKELAREAVYAQWLAEQFEATGAAKLIEARMTRFQLTPVLRRTQSSEQQGGGGRKARTIIGPDATFSGHLRVEDTEAFARLLMRGVGRHRAFGFGMLLLKPASISA</sequence>
<dbReference type="Gene3D" id="3.30.70.1210">
    <property type="entry name" value="Crispr-associated protein, domain 2"/>
    <property type="match status" value="1"/>
</dbReference>
<dbReference type="InterPro" id="IPR010179">
    <property type="entry name" value="CRISPR-assoc_prot_Cse3"/>
</dbReference>
<comment type="caution">
    <text evidence="1">The sequence shown here is derived from an EMBL/GenBank/DDBJ whole genome shotgun (WGS) entry which is preliminary data.</text>
</comment>
<organism evidence="1 2">
    <name type="scientific">Caballeronia pedi</name>
    <dbReference type="NCBI Taxonomy" id="1777141"/>
    <lineage>
        <taxon>Bacteria</taxon>
        <taxon>Pseudomonadati</taxon>
        <taxon>Pseudomonadota</taxon>
        <taxon>Betaproteobacteria</taxon>
        <taxon>Burkholderiales</taxon>
        <taxon>Burkholderiaceae</taxon>
        <taxon>Caballeronia</taxon>
    </lineage>
</organism>
<keyword evidence="2" id="KW-1185">Reference proteome</keyword>
<dbReference type="AlphaFoldDB" id="A0A158AU36"/>
<evidence type="ECO:0000313" key="2">
    <source>
        <dbReference type="Proteomes" id="UP000054911"/>
    </source>
</evidence>
<dbReference type="NCBIfam" id="TIGR01907">
    <property type="entry name" value="casE_Cse3"/>
    <property type="match status" value="1"/>
</dbReference>
<dbReference type="OrthoDB" id="9795689at2"/>
<dbReference type="Pfam" id="PF08798">
    <property type="entry name" value="CRISPR_assoc"/>
    <property type="match status" value="1"/>
</dbReference>